<dbReference type="AlphaFoldDB" id="A0A143PFB0"/>
<accession>A0A143PFB0</accession>
<evidence type="ECO:0000313" key="1">
    <source>
        <dbReference type="EMBL" id="AMY07195.1"/>
    </source>
</evidence>
<dbReference type="EMBL" id="CP015136">
    <property type="protein sequence ID" value="AMY07195.1"/>
    <property type="molecule type" value="Genomic_DNA"/>
</dbReference>
<proteinExistence type="predicted"/>
<dbReference type="Proteomes" id="UP000076079">
    <property type="component" value="Chromosome"/>
</dbReference>
<dbReference type="STRING" id="1855912.LuPra_00362"/>
<protein>
    <submittedName>
        <fullName evidence="1">Flp pilus assembly protein TadB</fullName>
    </submittedName>
</protein>
<name>A0A143PFB0_LUTPR</name>
<reference evidence="1 2" key="1">
    <citation type="journal article" date="2016" name="Genome Announc.">
        <title>First Complete Genome Sequence of a Subdivision 6 Acidobacterium Strain.</title>
        <authorList>
            <person name="Huang S."/>
            <person name="Vieira S."/>
            <person name="Bunk B."/>
            <person name="Riedel T."/>
            <person name="Sproer C."/>
            <person name="Overmann J."/>
        </authorList>
    </citation>
    <scope>NUCLEOTIDE SEQUENCE [LARGE SCALE GENOMIC DNA]</scope>
    <source>
        <strain evidence="2">DSM 100886 HEG_-6_39</strain>
    </source>
</reference>
<dbReference type="KEGG" id="abac:LuPra_00362"/>
<reference evidence="2" key="2">
    <citation type="submission" date="2016-04" db="EMBL/GenBank/DDBJ databases">
        <title>First Complete Genome Sequence of a Subdivision 6 Acidobacterium.</title>
        <authorList>
            <person name="Huang S."/>
            <person name="Vieira S."/>
            <person name="Bunk B."/>
            <person name="Riedel T."/>
            <person name="Sproeer C."/>
            <person name="Overmann J."/>
        </authorList>
    </citation>
    <scope>NUCLEOTIDE SEQUENCE [LARGE SCALE GENOMIC DNA]</scope>
    <source>
        <strain evidence="2">DSM 100886 HEG_-6_39</strain>
    </source>
</reference>
<organism evidence="1 2">
    <name type="scientific">Luteitalea pratensis</name>
    <dbReference type="NCBI Taxonomy" id="1855912"/>
    <lineage>
        <taxon>Bacteria</taxon>
        <taxon>Pseudomonadati</taxon>
        <taxon>Acidobacteriota</taxon>
        <taxon>Vicinamibacteria</taxon>
        <taxon>Vicinamibacterales</taxon>
        <taxon>Vicinamibacteraceae</taxon>
        <taxon>Luteitalea</taxon>
    </lineage>
</organism>
<sequence length="148" mass="16248">MTPSAAIGPVAACELELSPTMPISRADQVADKTGSVTESRQDWRGKAGQVAVEWLMEPADTHVRLVDRRRVLMDAALRRVAERVPLEDVRIVVDSILTLRETGGNLSETFDVVANTTSSARRCRAKQVDDRPAHDAGLHQCVSCRRVC</sequence>
<evidence type="ECO:0000313" key="2">
    <source>
        <dbReference type="Proteomes" id="UP000076079"/>
    </source>
</evidence>
<gene>
    <name evidence="1" type="ORF">LuPra_00362</name>
</gene>
<keyword evidence="2" id="KW-1185">Reference proteome</keyword>